<name>A0AAU9P716_9ASTR</name>
<accession>A0AAU9P716</accession>
<keyword evidence="3" id="KW-1185">Reference proteome</keyword>
<feature type="region of interest" description="Disordered" evidence="1">
    <location>
        <begin position="86"/>
        <end position="105"/>
    </location>
</feature>
<dbReference type="PANTHER" id="PTHR45023:SF4">
    <property type="entry name" value="GLYCINE-RICH PROTEIN-RELATED"/>
    <property type="match status" value="1"/>
</dbReference>
<reference evidence="2 3" key="1">
    <citation type="submission" date="2022-01" db="EMBL/GenBank/DDBJ databases">
        <authorList>
            <person name="Xiong W."/>
            <person name="Schranz E."/>
        </authorList>
    </citation>
    <scope>NUCLEOTIDE SEQUENCE [LARGE SCALE GENOMIC DNA]</scope>
</reference>
<dbReference type="AlphaFoldDB" id="A0AAU9P716"/>
<feature type="compositionally biased region" description="Basic and acidic residues" evidence="1">
    <location>
        <begin position="123"/>
        <end position="138"/>
    </location>
</feature>
<evidence type="ECO:0008006" key="4">
    <source>
        <dbReference type="Google" id="ProtNLM"/>
    </source>
</evidence>
<comment type="caution">
    <text evidence="2">The sequence shown here is derived from an EMBL/GenBank/DDBJ whole genome shotgun (WGS) entry which is preliminary data.</text>
</comment>
<proteinExistence type="predicted"/>
<dbReference type="PANTHER" id="PTHR45023">
    <property type="match status" value="1"/>
</dbReference>
<feature type="region of interest" description="Disordered" evidence="1">
    <location>
        <begin position="122"/>
        <end position="164"/>
    </location>
</feature>
<evidence type="ECO:0000256" key="1">
    <source>
        <dbReference type="SAM" id="MobiDB-lite"/>
    </source>
</evidence>
<feature type="compositionally biased region" description="Basic and acidic residues" evidence="1">
    <location>
        <begin position="153"/>
        <end position="164"/>
    </location>
</feature>
<dbReference type="EMBL" id="CAKMRJ010005523">
    <property type="protein sequence ID" value="CAH1445904.1"/>
    <property type="molecule type" value="Genomic_DNA"/>
</dbReference>
<evidence type="ECO:0000313" key="3">
    <source>
        <dbReference type="Proteomes" id="UP001157418"/>
    </source>
</evidence>
<evidence type="ECO:0000313" key="2">
    <source>
        <dbReference type="EMBL" id="CAH1445904.1"/>
    </source>
</evidence>
<gene>
    <name evidence="2" type="ORF">LVIROSA_LOCUS31639</name>
</gene>
<organism evidence="2 3">
    <name type="scientific">Lactuca virosa</name>
    <dbReference type="NCBI Taxonomy" id="75947"/>
    <lineage>
        <taxon>Eukaryota</taxon>
        <taxon>Viridiplantae</taxon>
        <taxon>Streptophyta</taxon>
        <taxon>Embryophyta</taxon>
        <taxon>Tracheophyta</taxon>
        <taxon>Spermatophyta</taxon>
        <taxon>Magnoliopsida</taxon>
        <taxon>eudicotyledons</taxon>
        <taxon>Gunneridae</taxon>
        <taxon>Pentapetalae</taxon>
        <taxon>asterids</taxon>
        <taxon>campanulids</taxon>
        <taxon>Asterales</taxon>
        <taxon>Asteraceae</taxon>
        <taxon>Cichorioideae</taxon>
        <taxon>Cichorieae</taxon>
        <taxon>Lactucinae</taxon>
        <taxon>Lactuca</taxon>
    </lineage>
</organism>
<feature type="compositionally biased region" description="Low complexity" evidence="1">
    <location>
        <begin position="96"/>
        <end position="105"/>
    </location>
</feature>
<protein>
    <recommendedName>
        <fullName evidence="4">No apical meristem-associated C-terminal domain-containing protein</fullName>
    </recommendedName>
</protein>
<sequence length="164" mass="19039">MGREPDYQTSYQCNSKWNLVNKLVTHWNKIYTNFEKQWASGESKTSLLKKTHATFQGDMLKPFKFIHVWEVVKRNIRWKEFATHEDIANPPKRSRTSSYSSSQQISLDGHIGVDLNDDNGDIEELRLPLRPMGRDKAKARGKGKGKTTSSNRQSERSSQLDRRK</sequence>
<dbReference type="Proteomes" id="UP001157418">
    <property type="component" value="Unassembled WGS sequence"/>
</dbReference>